<dbReference type="InterPro" id="IPR003439">
    <property type="entry name" value="ABC_transporter-like_ATP-bd"/>
</dbReference>
<dbReference type="Proteomes" id="UP000593719">
    <property type="component" value="Chromosome"/>
</dbReference>
<dbReference type="Gene3D" id="3.40.50.300">
    <property type="entry name" value="P-loop containing nucleotide triphosphate hydrolases"/>
    <property type="match status" value="1"/>
</dbReference>
<dbReference type="PROSITE" id="PS00211">
    <property type="entry name" value="ABC_TRANSPORTER_1"/>
    <property type="match status" value="1"/>
</dbReference>
<dbReference type="PROSITE" id="PS50893">
    <property type="entry name" value="ABC_TRANSPORTER_2"/>
    <property type="match status" value="1"/>
</dbReference>
<evidence type="ECO:0000256" key="1">
    <source>
        <dbReference type="ARBA" id="ARBA00004417"/>
    </source>
</evidence>
<dbReference type="KEGG" id="ssei:FJR45_10620"/>
<dbReference type="Pfam" id="PF00005">
    <property type="entry name" value="ABC_tran"/>
    <property type="match status" value="1"/>
</dbReference>
<feature type="domain" description="ABC transporter" evidence="10">
    <location>
        <begin position="1"/>
        <end position="218"/>
    </location>
</feature>
<evidence type="ECO:0000256" key="9">
    <source>
        <dbReference type="ARBA" id="ARBA00023136"/>
    </source>
</evidence>
<evidence type="ECO:0000256" key="2">
    <source>
        <dbReference type="ARBA" id="ARBA00005417"/>
    </source>
</evidence>
<dbReference type="GO" id="GO:0005524">
    <property type="term" value="F:ATP binding"/>
    <property type="evidence" value="ECO:0007669"/>
    <property type="project" value="UniProtKB-KW"/>
</dbReference>
<organism evidence="11 12">
    <name type="scientific">Sulfurimonas sediminis</name>
    <dbReference type="NCBI Taxonomy" id="2590020"/>
    <lineage>
        <taxon>Bacteria</taxon>
        <taxon>Pseudomonadati</taxon>
        <taxon>Campylobacterota</taxon>
        <taxon>Epsilonproteobacteria</taxon>
        <taxon>Campylobacterales</taxon>
        <taxon>Sulfurimonadaceae</taxon>
        <taxon>Sulfurimonas</taxon>
    </lineage>
</organism>
<dbReference type="InterPro" id="IPR003593">
    <property type="entry name" value="AAA+_ATPase"/>
</dbReference>
<sequence length="229" mass="25810">MKMSKLKIIYKNKALVDISFDISSSLALIGQSGSGKSLTIKALLGMLPKEMTVELEDNFDFELIAGKTLSFVPQNPFTALSPLTKIKKQFFSEPKRVRELFDEVGLHYDLLERFAPELSGGQLQRVVIAIALESKPKLLLLDEPTTALDPQTKEVILQLLKKLQHKEQFQMLFVTHDIASAKALCEDVAIIKNGRIVESGKMRDITDNPKEEYTKILIEASFANRKFRT</sequence>
<dbReference type="AlphaFoldDB" id="A0A7M1B3Z4"/>
<name>A0A7M1B3Z4_9BACT</name>
<dbReference type="RefSeq" id="WP_193150518.1">
    <property type="nucleotide sequence ID" value="NZ_CP041235.1"/>
</dbReference>
<comment type="subcellular location">
    <subcellularLocation>
        <location evidence="1">Cell inner membrane</location>
        <topology evidence="1">Peripheral membrane protein</topology>
    </subcellularLocation>
</comment>
<dbReference type="GO" id="GO:0005886">
    <property type="term" value="C:plasma membrane"/>
    <property type="evidence" value="ECO:0007669"/>
    <property type="project" value="UniProtKB-SubCell"/>
</dbReference>
<evidence type="ECO:0000256" key="6">
    <source>
        <dbReference type="ARBA" id="ARBA00022741"/>
    </source>
</evidence>
<keyword evidence="6" id="KW-0547">Nucleotide-binding</keyword>
<comment type="similarity">
    <text evidence="2">Belongs to the ABC transporter superfamily.</text>
</comment>
<dbReference type="EMBL" id="CP041235">
    <property type="protein sequence ID" value="QOP44375.1"/>
    <property type="molecule type" value="Genomic_DNA"/>
</dbReference>
<dbReference type="SUPFAM" id="SSF52540">
    <property type="entry name" value="P-loop containing nucleoside triphosphate hydrolases"/>
    <property type="match status" value="1"/>
</dbReference>
<keyword evidence="9" id="KW-0472">Membrane</keyword>
<evidence type="ECO:0000256" key="7">
    <source>
        <dbReference type="ARBA" id="ARBA00022840"/>
    </source>
</evidence>
<evidence type="ECO:0000256" key="3">
    <source>
        <dbReference type="ARBA" id="ARBA00022448"/>
    </source>
</evidence>
<keyword evidence="8" id="KW-1278">Translocase</keyword>
<evidence type="ECO:0000313" key="11">
    <source>
        <dbReference type="EMBL" id="QOP44375.1"/>
    </source>
</evidence>
<keyword evidence="3" id="KW-0813">Transport</keyword>
<keyword evidence="7 11" id="KW-0067">ATP-binding</keyword>
<evidence type="ECO:0000256" key="5">
    <source>
        <dbReference type="ARBA" id="ARBA00022519"/>
    </source>
</evidence>
<dbReference type="GO" id="GO:0016887">
    <property type="term" value="F:ATP hydrolysis activity"/>
    <property type="evidence" value="ECO:0007669"/>
    <property type="project" value="InterPro"/>
</dbReference>
<proteinExistence type="inferred from homology"/>
<dbReference type="SMART" id="SM00382">
    <property type="entry name" value="AAA"/>
    <property type="match status" value="1"/>
</dbReference>
<gene>
    <name evidence="11" type="ORF">FJR45_10620</name>
</gene>
<dbReference type="InterPro" id="IPR050388">
    <property type="entry name" value="ABC_Ni/Peptide_Import"/>
</dbReference>
<evidence type="ECO:0000256" key="4">
    <source>
        <dbReference type="ARBA" id="ARBA00022475"/>
    </source>
</evidence>
<accession>A0A7M1B3Z4</accession>
<keyword evidence="12" id="KW-1185">Reference proteome</keyword>
<reference evidence="11 12" key="1">
    <citation type="submission" date="2019-06" db="EMBL/GenBank/DDBJ databases">
        <title>Sulfurimonas gotlandica sp. nov., a chemoautotrophic and psychrotolerant epsilonproteobacterium isolated from a pelagic redoxcline, and an emended description of the genus Sulfurimonas.</title>
        <authorList>
            <person name="Wang S."/>
            <person name="Jiang L."/>
            <person name="Shao Z."/>
        </authorList>
    </citation>
    <scope>NUCLEOTIDE SEQUENCE [LARGE SCALE GENOMIC DNA]</scope>
    <source>
        <strain evidence="11 12">S2-6</strain>
    </source>
</reference>
<protein>
    <submittedName>
        <fullName evidence="11">ABC transporter ATP-binding protein</fullName>
    </submittedName>
</protein>
<evidence type="ECO:0000259" key="10">
    <source>
        <dbReference type="PROSITE" id="PS50893"/>
    </source>
</evidence>
<evidence type="ECO:0000256" key="8">
    <source>
        <dbReference type="ARBA" id="ARBA00022967"/>
    </source>
</evidence>
<dbReference type="InterPro" id="IPR027417">
    <property type="entry name" value="P-loop_NTPase"/>
</dbReference>
<dbReference type="PANTHER" id="PTHR43297:SF14">
    <property type="entry name" value="ATPASE AAA-TYPE CORE DOMAIN-CONTAINING PROTEIN"/>
    <property type="match status" value="1"/>
</dbReference>
<dbReference type="PANTHER" id="PTHR43297">
    <property type="entry name" value="OLIGOPEPTIDE TRANSPORT ATP-BINDING PROTEIN APPD"/>
    <property type="match status" value="1"/>
</dbReference>
<keyword evidence="5" id="KW-0997">Cell inner membrane</keyword>
<keyword evidence="4" id="KW-1003">Cell membrane</keyword>
<dbReference type="InterPro" id="IPR017871">
    <property type="entry name" value="ABC_transporter-like_CS"/>
</dbReference>
<evidence type="ECO:0000313" key="12">
    <source>
        <dbReference type="Proteomes" id="UP000593719"/>
    </source>
</evidence>